<gene>
    <name evidence="8" type="ORF">PAPYR_3359</name>
</gene>
<keyword evidence="5" id="KW-1133">Transmembrane helix</keyword>
<dbReference type="SUPFAM" id="SSF56112">
    <property type="entry name" value="Protein kinase-like (PK-like)"/>
    <property type="match status" value="1"/>
</dbReference>
<feature type="binding site" evidence="4">
    <location>
        <position position="1192"/>
    </location>
    <ligand>
        <name>ATP</name>
        <dbReference type="ChEBI" id="CHEBI:30616"/>
    </ligand>
</feature>
<dbReference type="InterPro" id="IPR051681">
    <property type="entry name" value="Ser/Thr_Kinases-Pseudokinases"/>
</dbReference>
<sequence>MLLLGLLFCLPFVFGDSPRYVSQEGNDQNPCTAQSPCRTIDFSHSPTYVLGTYEVSYFVKPLQNDFRLVGMPGSALVCTSQYGFTIEGLQANLTFENLTIHACDVALSLHASPLATVTLTGCTFSQMDNAIIVQEETIPLLVADNCTFEEVKNMLWISASQAVYIRGCRFLRSLCPRYGIFFREPNYILIEDTLFADIQADRFLSVGTQAVLEIRRVAFRNVSGTGDGAVVEVPLMVGSTWEDVAFEGCAAPQNVVSSDRMVNFIARRVVLRECLGRFYVGSLEGGLFEGWVATDNGPDNGVLALSLVEDLTLTNGTFLRNSAVTSGAALVMEHGDQVTVTDSIFAGNTASQGGAVFFNGISFVFRRVHFENNTALWGGAYASLVSSGSALFEDVAFTRNRALSVGGALSFGATGNLTLSRCQFVENAALQNAGAMRVRTAATLELRDVIFTRNTASQARRPSVPLPPLSLHPATWPCSSACPVCPDIFHSPPHHQSGGLETEWAQNLRLDRVVAQGNMAEDGAFWSVLRLEDGLVTRSTFRGHAAGAGGLIYLRTFIRLRIVDSLVEDVTASKTGVSLLVADAGKEVLFKRTTFRRLGGAYGVLLSAGSFTLRDCRFEECPATTLLYMVKVPSLQLNGTTFWANGGQVLAGHDIVQADIAQCSFLDNHAGPASPVVAMQFENAQQVRVTNCTFRRNWSAIPPFSVASARGVGDALIASGSQSDSVAQPAVCDVTADDVAFADCTFLDNQCGALASDLRLRPRARAAVTDCIFTNSSVPAVFIQGTATGAAVSVARSRFSNFARPEATRAEGAVDNLGGGLTIAGNHQGRVEECHFEGCWGDTGGLFFGLDTLDLVHLDAGALTVTGCRFVGNEGSNGGAASAIFAAIKIFLDGGMVELTDCLLAGNTANESHWFGYGGGALTMVRDLEVPSGLTLRRCTVIDSLGGGIMLTGNFTATLSECTMARNTYSGPLFPGNVLALGETSVKVIDCALSGSDVRPYSGWVLCAEKTSLVSTGCDLPAPRATLQVPSAMWGTVPQLTMVADADCIVYPLCLFTYAGPDGGLLSRKTEAFLLDASAALFLCPFILYDVSDFGGASCSDPQEFVFYPVGPMVAGISAGASVALLAGILALVCFQVAKRKRRILNEKLSAFRAENITSQEFAGLEVVKKIGEGASGEVFLGRLHGTSVAIKRLHAASILRPEEIATFRREIALLRPIVLFLGAEFDGPVPMLVTEYLPQGTLFTLLHETKVKLSFPARIEMALQACRGMTYLHSLQTPLIHGDLKTLNLLLDGVGQVRIADFGLARLKTDRSAVFQGTPAYLAPEIIAGGALSTQSDVYAFVPFVLALPPLFDLFLSSL</sequence>
<proteinExistence type="predicted"/>
<keyword evidence="1" id="KW-0723">Serine/threonine-protein kinase</keyword>
<evidence type="ECO:0000313" key="9">
    <source>
        <dbReference type="Proteomes" id="UP001141327"/>
    </source>
</evidence>
<keyword evidence="9" id="KW-1185">Reference proteome</keyword>
<dbReference type="InterPro" id="IPR001245">
    <property type="entry name" value="Ser-Thr/Tyr_kinase_cat_dom"/>
</dbReference>
<reference evidence="8" key="1">
    <citation type="journal article" date="2022" name="bioRxiv">
        <title>Genomics of Preaxostyla Flagellates Illuminates Evolutionary Transitions and the Path Towards Mitochondrial Loss.</title>
        <authorList>
            <person name="Novak L.V.F."/>
            <person name="Treitli S.C."/>
            <person name="Pyrih J."/>
            <person name="Halakuc P."/>
            <person name="Pipaliya S.V."/>
            <person name="Vacek V."/>
            <person name="Brzon O."/>
            <person name="Soukal P."/>
            <person name="Eme L."/>
            <person name="Dacks J.B."/>
            <person name="Karnkowska A."/>
            <person name="Elias M."/>
            <person name="Hampl V."/>
        </authorList>
    </citation>
    <scope>NUCLEOTIDE SEQUENCE</scope>
    <source>
        <strain evidence="8">RCP-MX</strain>
    </source>
</reference>
<keyword evidence="5" id="KW-0812">Transmembrane</keyword>
<dbReference type="PANTHER" id="PTHR44329">
    <property type="entry name" value="SERINE/THREONINE-PROTEIN KINASE TNNI3K-RELATED"/>
    <property type="match status" value="1"/>
</dbReference>
<dbReference type="InterPro" id="IPR011009">
    <property type="entry name" value="Kinase-like_dom_sf"/>
</dbReference>
<evidence type="ECO:0000313" key="8">
    <source>
        <dbReference type="EMBL" id="KAJ4460347.1"/>
    </source>
</evidence>
<keyword evidence="1" id="KW-0418">Kinase</keyword>
<keyword evidence="1" id="KW-0808">Transferase</keyword>
<evidence type="ECO:0000256" key="1">
    <source>
        <dbReference type="ARBA" id="ARBA00022527"/>
    </source>
</evidence>
<keyword evidence="6" id="KW-0732">Signal</keyword>
<comment type="caution">
    <text evidence="8">The sequence shown here is derived from an EMBL/GenBank/DDBJ whole genome shotgun (WGS) entry which is preliminary data.</text>
</comment>
<keyword evidence="5" id="KW-0472">Membrane</keyword>
<dbReference type="InterPro" id="IPR000719">
    <property type="entry name" value="Prot_kinase_dom"/>
</dbReference>
<dbReference type="Pfam" id="PF13229">
    <property type="entry name" value="Beta_helix"/>
    <property type="match status" value="1"/>
</dbReference>
<evidence type="ECO:0000256" key="2">
    <source>
        <dbReference type="ARBA" id="ARBA00022741"/>
    </source>
</evidence>
<feature type="transmembrane region" description="Helical" evidence="5">
    <location>
        <begin position="1109"/>
        <end position="1135"/>
    </location>
</feature>
<keyword evidence="3 4" id="KW-0067">ATP-binding</keyword>
<protein>
    <recommendedName>
        <fullName evidence="7">Protein kinase domain-containing protein</fullName>
    </recommendedName>
</protein>
<dbReference type="InterPro" id="IPR039448">
    <property type="entry name" value="Beta_helix"/>
</dbReference>
<evidence type="ECO:0000256" key="5">
    <source>
        <dbReference type="SAM" id="Phobius"/>
    </source>
</evidence>
<feature type="chain" id="PRO_5046465174" description="Protein kinase domain-containing protein" evidence="6">
    <location>
        <begin position="16"/>
        <end position="1360"/>
    </location>
</feature>
<dbReference type="PROSITE" id="PS00107">
    <property type="entry name" value="PROTEIN_KINASE_ATP"/>
    <property type="match status" value="1"/>
</dbReference>
<dbReference type="Proteomes" id="UP001141327">
    <property type="component" value="Unassembled WGS sequence"/>
</dbReference>
<dbReference type="Gene3D" id="1.10.510.10">
    <property type="entry name" value="Transferase(Phosphotransferase) domain 1"/>
    <property type="match status" value="1"/>
</dbReference>
<evidence type="ECO:0000256" key="4">
    <source>
        <dbReference type="PROSITE-ProRule" id="PRU10141"/>
    </source>
</evidence>
<evidence type="ECO:0000259" key="7">
    <source>
        <dbReference type="PROSITE" id="PS50011"/>
    </source>
</evidence>
<feature type="signal peptide" evidence="6">
    <location>
        <begin position="1"/>
        <end position="15"/>
    </location>
</feature>
<dbReference type="PROSITE" id="PS50011">
    <property type="entry name" value="PROTEIN_KINASE_DOM"/>
    <property type="match status" value="1"/>
</dbReference>
<dbReference type="EMBL" id="JAPMOS010000013">
    <property type="protein sequence ID" value="KAJ4460347.1"/>
    <property type="molecule type" value="Genomic_DNA"/>
</dbReference>
<dbReference type="SUPFAM" id="SSF51126">
    <property type="entry name" value="Pectin lyase-like"/>
    <property type="match status" value="3"/>
</dbReference>
<dbReference type="Gene3D" id="2.160.20.10">
    <property type="entry name" value="Single-stranded right-handed beta-helix, Pectin lyase-like"/>
    <property type="match status" value="2"/>
</dbReference>
<keyword evidence="2 4" id="KW-0547">Nucleotide-binding</keyword>
<evidence type="ECO:0000256" key="3">
    <source>
        <dbReference type="ARBA" id="ARBA00022840"/>
    </source>
</evidence>
<dbReference type="InterPro" id="IPR011050">
    <property type="entry name" value="Pectin_lyase_fold/virulence"/>
</dbReference>
<dbReference type="PROSITE" id="PS00108">
    <property type="entry name" value="PROTEIN_KINASE_ST"/>
    <property type="match status" value="1"/>
</dbReference>
<evidence type="ECO:0000256" key="6">
    <source>
        <dbReference type="SAM" id="SignalP"/>
    </source>
</evidence>
<dbReference type="Pfam" id="PF07714">
    <property type="entry name" value="PK_Tyr_Ser-Thr"/>
    <property type="match status" value="1"/>
</dbReference>
<dbReference type="SMART" id="SM00220">
    <property type="entry name" value="S_TKc"/>
    <property type="match status" value="1"/>
</dbReference>
<organism evidence="8 9">
    <name type="scientific">Paratrimastix pyriformis</name>
    <dbReference type="NCBI Taxonomy" id="342808"/>
    <lineage>
        <taxon>Eukaryota</taxon>
        <taxon>Metamonada</taxon>
        <taxon>Preaxostyla</taxon>
        <taxon>Paratrimastigidae</taxon>
        <taxon>Paratrimastix</taxon>
    </lineage>
</organism>
<dbReference type="InterPro" id="IPR006626">
    <property type="entry name" value="PbH1"/>
</dbReference>
<dbReference type="SMART" id="SM00710">
    <property type="entry name" value="PbH1"/>
    <property type="match status" value="13"/>
</dbReference>
<feature type="domain" description="Protein kinase" evidence="7">
    <location>
        <begin position="1165"/>
        <end position="1360"/>
    </location>
</feature>
<dbReference type="InterPro" id="IPR017441">
    <property type="entry name" value="Protein_kinase_ATP_BS"/>
</dbReference>
<name>A0ABQ8UME0_9EUKA</name>
<dbReference type="InterPro" id="IPR012334">
    <property type="entry name" value="Pectin_lyas_fold"/>
</dbReference>
<dbReference type="InterPro" id="IPR008271">
    <property type="entry name" value="Ser/Thr_kinase_AS"/>
</dbReference>
<accession>A0ABQ8UME0</accession>